<organism evidence="8 9">
    <name type="scientific">Nocardioides agri</name>
    <dbReference type="NCBI Taxonomy" id="2682843"/>
    <lineage>
        <taxon>Bacteria</taxon>
        <taxon>Bacillati</taxon>
        <taxon>Actinomycetota</taxon>
        <taxon>Actinomycetes</taxon>
        <taxon>Propionibacteriales</taxon>
        <taxon>Nocardioidaceae</taxon>
        <taxon>Nocardioides</taxon>
    </lineage>
</organism>
<evidence type="ECO:0000256" key="3">
    <source>
        <dbReference type="ARBA" id="ARBA00022692"/>
    </source>
</evidence>
<dbReference type="PROSITE" id="PS51257">
    <property type="entry name" value="PROKAR_LIPOPROTEIN"/>
    <property type="match status" value="1"/>
</dbReference>
<proteinExistence type="predicted"/>
<evidence type="ECO:0000256" key="1">
    <source>
        <dbReference type="ARBA" id="ARBA00004651"/>
    </source>
</evidence>
<feature type="domain" description="ABC3 transporter permease C-terminal" evidence="7">
    <location>
        <begin position="68"/>
        <end position="189"/>
    </location>
</feature>
<gene>
    <name evidence="8" type="ORF">GON03_10855</name>
</gene>
<reference evidence="8 9" key="1">
    <citation type="submission" date="2019-12" db="EMBL/GenBank/DDBJ databases">
        <authorList>
            <person name="Huq M.A."/>
        </authorList>
    </citation>
    <scope>NUCLEOTIDE SEQUENCE [LARGE SCALE GENOMIC DNA]</scope>
    <source>
        <strain evidence="8 9">MAH-18</strain>
    </source>
</reference>
<dbReference type="AlphaFoldDB" id="A0A6L6XR91"/>
<evidence type="ECO:0000313" key="9">
    <source>
        <dbReference type="Proteomes" id="UP000473525"/>
    </source>
</evidence>
<feature type="domain" description="ABC3 transporter permease C-terminal" evidence="7">
    <location>
        <begin position="504"/>
        <end position="612"/>
    </location>
</feature>
<dbReference type="InterPro" id="IPR003838">
    <property type="entry name" value="ABC3_permease_C"/>
</dbReference>
<name>A0A6L6XR91_9ACTN</name>
<keyword evidence="3 6" id="KW-0812">Transmembrane</keyword>
<feature type="transmembrane region" description="Helical" evidence="6">
    <location>
        <begin position="588"/>
        <end position="611"/>
    </location>
</feature>
<evidence type="ECO:0000256" key="4">
    <source>
        <dbReference type="ARBA" id="ARBA00022989"/>
    </source>
</evidence>
<keyword evidence="9" id="KW-1185">Reference proteome</keyword>
<evidence type="ECO:0000259" key="7">
    <source>
        <dbReference type="Pfam" id="PF02687"/>
    </source>
</evidence>
<feature type="transmembrane region" description="Helical" evidence="6">
    <location>
        <begin position="21"/>
        <end position="42"/>
    </location>
</feature>
<dbReference type="Pfam" id="PF02687">
    <property type="entry name" value="FtsX"/>
    <property type="match status" value="2"/>
</dbReference>
<evidence type="ECO:0000256" key="6">
    <source>
        <dbReference type="SAM" id="Phobius"/>
    </source>
</evidence>
<protein>
    <submittedName>
        <fullName evidence="8">FtsX-like permease family protein</fullName>
    </submittedName>
</protein>
<feature type="transmembrane region" description="Helical" evidence="6">
    <location>
        <begin position="112"/>
        <end position="139"/>
    </location>
</feature>
<dbReference type="PANTHER" id="PTHR30287">
    <property type="entry name" value="MEMBRANE COMPONENT OF PREDICTED ABC SUPERFAMILY METABOLITE UPTAKE TRANSPORTER"/>
    <property type="match status" value="1"/>
</dbReference>
<dbReference type="EMBL" id="WSEK01000004">
    <property type="protein sequence ID" value="MVQ49680.1"/>
    <property type="molecule type" value="Genomic_DNA"/>
</dbReference>
<evidence type="ECO:0000313" key="8">
    <source>
        <dbReference type="EMBL" id="MVQ49680.1"/>
    </source>
</evidence>
<comment type="caution">
    <text evidence="8">The sequence shown here is derived from an EMBL/GenBank/DDBJ whole genome shotgun (WGS) entry which is preliminary data.</text>
</comment>
<dbReference type="Proteomes" id="UP000473525">
    <property type="component" value="Unassembled WGS sequence"/>
</dbReference>
<evidence type="ECO:0000256" key="5">
    <source>
        <dbReference type="ARBA" id="ARBA00023136"/>
    </source>
</evidence>
<feature type="transmembrane region" description="Helical" evidence="6">
    <location>
        <begin position="159"/>
        <end position="178"/>
    </location>
</feature>
<dbReference type="InterPro" id="IPR038766">
    <property type="entry name" value="Membrane_comp_ABC_pdt"/>
</dbReference>
<sequence>MRMLSLSRRTVRQSWPPYAGAFVAMACGVVLIAMTATMIGAVDVSTRRPGVTAAERMQLDDLAAMLGIMAGVSLFMAMFVVASTFGFVVAARQRELGLLRLVGATPRQVRRMVLGESTIVAVVATVAGALLATLATPVFVALLEAKGLLAVELTMPPPWIAWAASGGCGIGVALLGSWRASKRAARVSPVAALREAGLERRRPSVVQIVVGTLCLVGPATVLLVADEISPLLAMVVGILLPEVVVVGLVCFGRALFPWLGGLLARPFVRRDVATRLARDHVRTGARTPAALAAPVLAIAAIAGSMIVTLSFAADWTTALDREQLQTPVVVETNGDRTVAAALTSDPDVALADPRVVVGEHEVVDVDLAAQTRGLAAVRGSLADLGDDRIAVTETYASDSGKGLGDRVPLRVDGQRIRPVVAAVVSDAPDLYADVLVPPALGGARAGRVVPDVVFVDPGSADLPATLDGTNATVLTAEAWIEQVDARTRANNQLGLWVLLGPAGLYAGIAIVNSVLIGVSQRRRQLRTVALLGATDEQLRRMAIWEAGLVGAAALLLGGLVTASVGGLLRYAIARDVPGAPLTVPWLPLAAIAATCLGLALVAAVVGARVAVRQRAG</sequence>
<dbReference type="RefSeq" id="WP_157342467.1">
    <property type="nucleotide sequence ID" value="NZ_WSEK01000004.1"/>
</dbReference>
<feature type="transmembrane region" description="Helical" evidence="6">
    <location>
        <begin position="493"/>
        <end position="516"/>
    </location>
</feature>
<accession>A0A6L6XR91</accession>
<feature type="transmembrane region" description="Helical" evidence="6">
    <location>
        <begin position="289"/>
        <end position="313"/>
    </location>
</feature>
<dbReference type="PANTHER" id="PTHR30287:SF1">
    <property type="entry name" value="INNER MEMBRANE PROTEIN"/>
    <property type="match status" value="1"/>
</dbReference>
<feature type="transmembrane region" description="Helical" evidence="6">
    <location>
        <begin position="62"/>
        <end position="91"/>
    </location>
</feature>
<dbReference type="GO" id="GO:0005886">
    <property type="term" value="C:plasma membrane"/>
    <property type="evidence" value="ECO:0007669"/>
    <property type="project" value="UniProtKB-SubCell"/>
</dbReference>
<keyword evidence="2" id="KW-1003">Cell membrane</keyword>
<feature type="transmembrane region" description="Helical" evidence="6">
    <location>
        <begin position="204"/>
        <end position="225"/>
    </location>
</feature>
<feature type="transmembrane region" description="Helical" evidence="6">
    <location>
        <begin position="546"/>
        <end position="568"/>
    </location>
</feature>
<keyword evidence="4 6" id="KW-1133">Transmembrane helix</keyword>
<evidence type="ECO:0000256" key="2">
    <source>
        <dbReference type="ARBA" id="ARBA00022475"/>
    </source>
</evidence>
<comment type="subcellular location">
    <subcellularLocation>
        <location evidence="1">Cell membrane</location>
        <topology evidence="1">Multi-pass membrane protein</topology>
    </subcellularLocation>
</comment>
<keyword evidence="5 6" id="KW-0472">Membrane</keyword>